<proteinExistence type="predicted"/>
<dbReference type="EMBL" id="BNBO01000022">
    <property type="protein sequence ID" value="GHH74383.1"/>
    <property type="molecule type" value="Genomic_DNA"/>
</dbReference>
<reference evidence="1" key="1">
    <citation type="journal article" date="2014" name="Int. J. Syst. Evol. Microbiol.">
        <title>Complete genome sequence of Corynebacterium casei LMG S-19264T (=DSM 44701T), isolated from a smear-ripened cheese.</title>
        <authorList>
            <consortium name="US DOE Joint Genome Institute (JGI-PGF)"/>
            <person name="Walter F."/>
            <person name="Albersmeier A."/>
            <person name="Kalinowski J."/>
            <person name="Ruckert C."/>
        </authorList>
    </citation>
    <scope>NUCLEOTIDE SEQUENCE</scope>
    <source>
        <strain evidence="1">JCM 4646</strain>
    </source>
</reference>
<comment type="caution">
    <text evidence="1">The sequence shown here is derived from an EMBL/GenBank/DDBJ whole genome shotgun (WGS) entry which is preliminary data.</text>
</comment>
<gene>
    <name evidence="1" type="ORF">GCM10018781_40930</name>
</gene>
<dbReference type="AlphaFoldDB" id="A0A919KVU7"/>
<evidence type="ECO:0000313" key="2">
    <source>
        <dbReference type="Proteomes" id="UP000617734"/>
    </source>
</evidence>
<evidence type="ECO:0000313" key="1">
    <source>
        <dbReference type="EMBL" id="GHH74383.1"/>
    </source>
</evidence>
<protein>
    <submittedName>
        <fullName evidence="1">Uncharacterized protein</fullName>
    </submittedName>
</protein>
<sequence>MFDTVAAESPVLRAISACVSEPAILTARSTRSRFARCSEDCDPGVSVDMIHPPKGAGT</sequence>
<keyword evidence="2" id="KW-1185">Reference proteome</keyword>
<organism evidence="1 2">
    <name type="scientific">Kitasatospora indigofera</name>
    <dbReference type="NCBI Taxonomy" id="67307"/>
    <lineage>
        <taxon>Bacteria</taxon>
        <taxon>Bacillati</taxon>
        <taxon>Actinomycetota</taxon>
        <taxon>Actinomycetes</taxon>
        <taxon>Kitasatosporales</taxon>
        <taxon>Streptomycetaceae</taxon>
        <taxon>Kitasatospora</taxon>
    </lineage>
</organism>
<reference evidence="1" key="2">
    <citation type="submission" date="2020-09" db="EMBL/GenBank/DDBJ databases">
        <authorList>
            <person name="Sun Q."/>
            <person name="Ohkuma M."/>
        </authorList>
    </citation>
    <scope>NUCLEOTIDE SEQUENCE</scope>
    <source>
        <strain evidence="1">JCM 4646</strain>
    </source>
</reference>
<accession>A0A919KVU7</accession>
<dbReference type="Proteomes" id="UP000617734">
    <property type="component" value="Unassembled WGS sequence"/>
</dbReference>
<name>A0A919KVU7_9ACTN</name>